<dbReference type="PROSITE" id="PS50109">
    <property type="entry name" value="HIS_KIN"/>
    <property type="match status" value="1"/>
</dbReference>
<dbReference type="PRINTS" id="PR00344">
    <property type="entry name" value="BCTRLSENSOR"/>
</dbReference>
<dbReference type="Proteomes" id="UP000199608">
    <property type="component" value="Unassembled WGS sequence"/>
</dbReference>
<feature type="domain" description="Histidine kinase" evidence="8">
    <location>
        <begin position="466"/>
        <end position="681"/>
    </location>
</feature>
<dbReference type="GO" id="GO:0000155">
    <property type="term" value="F:phosphorelay sensor kinase activity"/>
    <property type="evidence" value="ECO:0007669"/>
    <property type="project" value="InterPro"/>
</dbReference>
<dbReference type="EC" id="2.7.13.3" evidence="2"/>
<dbReference type="InterPro" id="IPR036097">
    <property type="entry name" value="HisK_dim/P_sf"/>
</dbReference>
<evidence type="ECO:0000313" key="11">
    <source>
        <dbReference type="Proteomes" id="UP000199608"/>
    </source>
</evidence>
<dbReference type="InterPro" id="IPR003661">
    <property type="entry name" value="HisK_dim/P_dom"/>
</dbReference>
<feature type="transmembrane region" description="Helical" evidence="7">
    <location>
        <begin position="229"/>
        <end position="250"/>
    </location>
</feature>
<organism evidence="10 11">
    <name type="scientific">Desulfobacula phenolica</name>
    <dbReference type="NCBI Taxonomy" id="90732"/>
    <lineage>
        <taxon>Bacteria</taxon>
        <taxon>Pseudomonadati</taxon>
        <taxon>Thermodesulfobacteriota</taxon>
        <taxon>Desulfobacteria</taxon>
        <taxon>Desulfobacterales</taxon>
        <taxon>Desulfobacteraceae</taxon>
        <taxon>Desulfobacula</taxon>
    </lineage>
</organism>
<dbReference type="InterPro" id="IPR001789">
    <property type="entry name" value="Sig_transdc_resp-reg_receiver"/>
</dbReference>
<evidence type="ECO:0000256" key="7">
    <source>
        <dbReference type="SAM" id="Phobius"/>
    </source>
</evidence>
<comment type="catalytic activity">
    <reaction evidence="1">
        <text>ATP + protein L-histidine = ADP + protein N-phospho-L-histidine.</text>
        <dbReference type="EC" id="2.7.13.3"/>
    </reaction>
</comment>
<dbReference type="SMART" id="SM00448">
    <property type="entry name" value="REC"/>
    <property type="match status" value="1"/>
</dbReference>
<evidence type="ECO:0000256" key="6">
    <source>
        <dbReference type="PROSITE-ProRule" id="PRU00169"/>
    </source>
</evidence>
<dbReference type="InterPro" id="IPR003594">
    <property type="entry name" value="HATPase_dom"/>
</dbReference>
<keyword evidence="7" id="KW-0812">Transmembrane</keyword>
<dbReference type="SMART" id="SM00388">
    <property type="entry name" value="HisKA"/>
    <property type="match status" value="1"/>
</dbReference>
<evidence type="ECO:0000256" key="3">
    <source>
        <dbReference type="ARBA" id="ARBA00022553"/>
    </source>
</evidence>
<dbReference type="GO" id="GO:0009927">
    <property type="term" value="F:histidine phosphotransfer kinase activity"/>
    <property type="evidence" value="ECO:0007669"/>
    <property type="project" value="TreeGrafter"/>
</dbReference>
<dbReference type="AlphaFoldDB" id="A0A1H2JEM4"/>
<keyword evidence="11" id="KW-1185">Reference proteome</keyword>
<gene>
    <name evidence="10" type="ORF">SAMN04487931_1125</name>
</gene>
<dbReference type="SUPFAM" id="SSF55874">
    <property type="entry name" value="ATPase domain of HSP90 chaperone/DNA topoisomerase II/histidine kinase"/>
    <property type="match status" value="1"/>
</dbReference>
<feature type="transmembrane region" description="Helical" evidence="7">
    <location>
        <begin position="300"/>
        <end position="318"/>
    </location>
</feature>
<keyword evidence="7" id="KW-1133">Transmembrane helix</keyword>
<dbReference type="SUPFAM" id="SSF55785">
    <property type="entry name" value="PYP-like sensor domain (PAS domain)"/>
    <property type="match status" value="1"/>
</dbReference>
<keyword evidence="5 10" id="KW-0418">Kinase</keyword>
<dbReference type="PANTHER" id="PTHR43047">
    <property type="entry name" value="TWO-COMPONENT HISTIDINE PROTEIN KINASE"/>
    <property type="match status" value="1"/>
</dbReference>
<dbReference type="InterPro" id="IPR004358">
    <property type="entry name" value="Sig_transdc_His_kin-like_C"/>
</dbReference>
<dbReference type="EMBL" id="FNLL01000012">
    <property type="protein sequence ID" value="SDU54807.1"/>
    <property type="molecule type" value="Genomic_DNA"/>
</dbReference>
<dbReference type="SUPFAM" id="SSF47384">
    <property type="entry name" value="Homodimeric domain of signal transducing histidine kinase"/>
    <property type="match status" value="1"/>
</dbReference>
<dbReference type="Pfam" id="PF00512">
    <property type="entry name" value="HisKA"/>
    <property type="match status" value="1"/>
</dbReference>
<evidence type="ECO:0000256" key="4">
    <source>
        <dbReference type="ARBA" id="ARBA00022679"/>
    </source>
</evidence>
<dbReference type="Pfam" id="PF07695">
    <property type="entry name" value="7TMR-DISM_7TM"/>
    <property type="match status" value="1"/>
</dbReference>
<evidence type="ECO:0000256" key="2">
    <source>
        <dbReference type="ARBA" id="ARBA00012438"/>
    </source>
</evidence>
<keyword evidence="3 6" id="KW-0597">Phosphoprotein</keyword>
<dbReference type="InterPro" id="IPR011006">
    <property type="entry name" value="CheY-like_superfamily"/>
</dbReference>
<dbReference type="PANTHER" id="PTHR43047:SF72">
    <property type="entry name" value="OSMOSENSING HISTIDINE PROTEIN KINASE SLN1"/>
    <property type="match status" value="1"/>
</dbReference>
<dbReference type="CDD" id="cd17574">
    <property type="entry name" value="REC_OmpR"/>
    <property type="match status" value="1"/>
</dbReference>
<dbReference type="SUPFAM" id="SSF52172">
    <property type="entry name" value="CheY-like"/>
    <property type="match status" value="1"/>
</dbReference>
<accession>A0A1H2JEM4</accession>
<keyword evidence="7" id="KW-0472">Membrane</keyword>
<dbReference type="InterPro" id="IPR011623">
    <property type="entry name" value="7TMR_DISM_rcpt_extracell_dom1"/>
</dbReference>
<dbReference type="CDD" id="cd00082">
    <property type="entry name" value="HisKA"/>
    <property type="match status" value="1"/>
</dbReference>
<dbReference type="CDD" id="cd22890">
    <property type="entry name" value="ChiS-DBD"/>
    <property type="match status" value="1"/>
</dbReference>
<feature type="transmembrane region" description="Helical" evidence="7">
    <location>
        <begin position="325"/>
        <end position="343"/>
    </location>
</feature>
<dbReference type="InterPro" id="IPR005467">
    <property type="entry name" value="His_kinase_dom"/>
</dbReference>
<reference evidence="11" key="1">
    <citation type="submission" date="2016-10" db="EMBL/GenBank/DDBJ databases">
        <authorList>
            <person name="Varghese N."/>
            <person name="Submissions S."/>
        </authorList>
    </citation>
    <scope>NUCLEOTIDE SEQUENCE [LARGE SCALE GENOMIC DNA]</scope>
    <source>
        <strain evidence="11">DSM 3384</strain>
    </source>
</reference>
<dbReference type="InterPro" id="IPR036890">
    <property type="entry name" value="HATPase_C_sf"/>
</dbReference>
<evidence type="ECO:0000259" key="8">
    <source>
        <dbReference type="PROSITE" id="PS50109"/>
    </source>
</evidence>
<name>A0A1H2JEM4_9BACT</name>
<protein>
    <recommendedName>
        <fullName evidence="2">histidine kinase</fullName>
        <ecNumber evidence="2">2.7.13.3</ecNumber>
    </recommendedName>
</protein>
<proteinExistence type="predicted"/>
<feature type="domain" description="Response regulatory" evidence="9">
    <location>
        <begin position="727"/>
        <end position="844"/>
    </location>
</feature>
<dbReference type="FunFam" id="3.30.565.10:FF:000010">
    <property type="entry name" value="Sensor histidine kinase RcsC"/>
    <property type="match status" value="1"/>
</dbReference>
<feature type="transmembrane region" description="Helical" evidence="7">
    <location>
        <begin position="406"/>
        <end position="427"/>
    </location>
</feature>
<evidence type="ECO:0000313" key="10">
    <source>
        <dbReference type="EMBL" id="SDU54807.1"/>
    </source>
</evidence>
<dbReference type="CDD" id="cd16922">
    <property type="entry name" value="HATPase_EvgS-ArcB-TorS-like"/>
    <property type="match status" value="1"/>
</dbReference>
<dbReference type="SMART" id="SM00387">
    <property type="entry name" value="HATPase_c"/>
    <property type="match status" value="1"/>
</dbReference>
<dbReference type="Pfam" id="PF00072">
    <property type="entry name" value="Response_reg"/>
    <property type="match status" value="1"/>
</dbReference>
<evidence type="ECO:0000256" key="5">
    <source>
        <dbReference type="ARBA" id="ARBA00022777"/>
    </source>
</evidence>
<feature type="transmembrane region" description="Helical" evidence="7">
    <location>
        <begin position="355"/>
        <end position="375"/>
    </location>
</feature>
<evidence type="ECO:0000256" key="1">
    <source>
        <dbReference type="ARBA" id="ARBA00000085"/>
    </source>
</evidence>
<dbReference type="GO" id="GO:0005886">
    <property type="term" value="C:plasma membrane"/>
    <property type="evidence" value="ECO:0007669"/>
    <property type="project" value="TreeGrafter"/>
</dbReference>
<dbReference type="Pfam" id="PF02518">
    <property type="entry name" value="HATPase_c"/>
    <property type="match status" value="1"/>
</dbReference>
<keyword evidence="4" id="KW-0808">Transferase</keyword>
<evidence type="ECO:0000259" key="9">
    <source>
        <dbReference type="PROSITE" id="PS50110"/>
    </source>
</evidence>
<dbReference type="Gene3D" id="3.30.450.20">
    <property type="entry name" value="PAS domain"/>
    <property type="match status" value="1"/>
</dbReference>
<dbReference type="Gene3D" id="3.30.565.10">
    <property type="entry name" value="Histidine kinase-like ATPase, C-terminal domain"/>
    <property type="match status" value="1"/>
</dbReference>
<dbReference type="Gene3D" id="3.40.50.2300">
    <property type="match status" value="1"/>
</dbReference>
<dbReference type="Gene3D" id="1.10.287.130">
    <property type="match status" value="1"/>
</dbReference>
<feature type="modified residue" description="4-aspartylphosphate" evidence="6">
    <location>
        <position position="777"/>
    </location>
</feature>
<dbReference type="InterPro" id="IPR035965">
    <property type="entry name" value="PAS-like_dom_sf"/>
</dbReference>
<dbReference type="PROSITE" id="PS50110">
    <property type="entry name" value="RESPONSE_REGULATORY"/>
    <property type="match status" value="1"/>
</dbReference>
<sequence>MTWYIKLTALKFFIITKTDNQTYLQSQKINNVCLVLAVILTFFISGCIQSQAVPRVENGYLDLSNWDFNQNGPVRLDGDWEFYWEKLLEPKDFQNIVIPPKKDYIKIPGLWKENYINEKPLPPKGYATYRIIIKGLPKANLNALLINDVLSVCNVWTNGQLLTYSGQVGTDKISERPQKHSLIARFSNLDDYVEIVFQVSNFHNMQGGVNTHIWLGPDQQIQQMTHQSLITTAVLGGALLIMGLFHMALYGMHRKEIANLYFGLYCAMWASQTLFGVNGGCLMATLFPSLPWRLSIDMTLFPYGFTTPLLVMFYHALFPNKHAKLINRVYKILGGLFVVYLLFTPPNAFDIVVSYFVLVSLSAVLYLFYMFILDLIKNRKNILFLIPGYLVLALTGGNDVLYDRHIINTAVLVPYGTFFFILSYSFFISVRSSLAFSAVENLTMELQLKNIELSKLNLLKDEFIANTSHELKTPLNGIMGLAQSLVDSASNTKVKTSLSLIISSSIRLLSLINDLLDSSRLKNRELELDLKPLDIKNIAESVIMVSNPLIRSKPLIIENKIPKHFGLILSDEDRLSQILFNLIGNAIKFTDKGNITLMASKQGEMAKIEIKDTGIGIPENKLEQIFQAFDRVDQGASRNYGGTGLGLAIAKELVQLHGGNIGVSSKMGMGSIFWFTIPFYSGSSELEFIFKTEPSERISTIFSATDEFFTPLIIENKQSQDNRQNGLIMVVDDDPVNLQVVINHLESGHFKAQPFAGGCQALDCLEKGPLPDLILLDIMMPEISGYDVCRKIREKYSASELPVILLTAKNRLQDLVEGFTVGSNDYLTKPFFKDELMARIKTQLQLKQAFKTVKENLKLKKELGIREKRELELKLMQRRLSGMLNRMDDAVLAVNPVHQVGFCNHAFEILTNHSAKDLLGCSVLSLFEDSSDNSFKALIGCLGHNELCNGESYFQAITIQCPENKLLQVDISLSFLDLEEDALLFLILKKHMPGQNQILSMASSAGLINDLNRNNERLGRFEASLNSLTLNRDDPQGNRESLKNIDTLLDQLSENKKDEDITRVKRSLAVKVMNAACDLWIVSTKTSKIELADRSGLWTVYIEKDGWARTQTLDKYLNSSTLPARPRWKTIINTADFVLAVCEKPFPLRKVLEEALIRLRKFI</sequence>
<feature type="transmembrane region" description="Helical" evidence="7">
    <location>
        <begin position="262"/>
        <end position="288"/>
    </location>
</feature>